<evidence type="ECO:0000256" key="1">
    <source>
        <dbReference type="ARBA" id="ARBA00010688"/>
    </source>
</evidence>
<keyword evidence="4 7" id="KW-0418">Kinase</keyword>
<dbReference type="PANTHER" id="PTHR43085:SF1">
    <property type="entry name" value="PSEUDOURIDINE KINASE-RELATED"/>
    <property type="match status" value="1"/>
</dbReference>
<keyword evidence="5" id="KW-0067">ATP-binding</keyword>
<keyword evidence="2 7" id="KW-0808">Transferase</keyword>
<dbReference type="EC" id="2.7.1.-" evidence="7"/>
<evidence type="ECO:0000313" key="7">
    <source>
        <dbReference type="EMBL" id="SUA93184.1"/>
    </source>
</evidence>
<protein>
    <submittedName>
        <fullName evidence="7">Uncharacterized sugar kinase ydjH</fullName>
        <ecNumber evidence="7">2.7.1.-</ecNumber>
    </submittedName>
</protein>
<proteinExistence type="inferred from homology"/>
<dbReference type="PANTHER" id="PTHR43085">
    <property type="entry name" value="HEXOKINASE FAMILY MEMBER"/>
    <property type="match status" value="1"/>
</dbReference>
<dbReference type="CDD" id="cd01166">
    <property type="entry name" value="KdgK"/>
    <property type="match status" value="1"/>
</dbReference>
<dbReference type="EMBL" id="UGSJ01000001">
    <property type="protein sequence ID" value="SUA93184.1"/>
    <property type="molecule type" value="Genomic_DNA"/>
</dbReference>
<dbReference type="AlphaFoldDB" id="A0AAJ5D2X5"/>
<evidence type="ECO:0000256" key="5">
    <source>
        <dbReference type="ARBA" id="ARBA00022840"/>
    </source>
</evidence>
<reference evidence="7 8" key="1">
    <citation type="submission" date="2018-06" db="EMBL/GenBank/DDBJ databases">
        <authorList>
            <consortium name="Pathogen Informatics"/>
            <person name="Doyle S."/>
        </authorList>
    </citation>
    <scope>NUCLEOTIDE SEQUENCE [LARGE SCALE GENOMIC DNA]</scope>
    <source>
        <strain evidence="7 8">NCTC13159</strain>
    </source>
</reference>
<feature type="domain" description="Carbohydrate kinase PfkB" evidence="6">
    <location>
        <begin position="48"/>
        <end position="337"/>
    </location>
</feature>
<dbReference type="Proteomes" id="UP000254589">
    <property type="component" value="Unassembled WGS sequence"/>
</dbReference>
<comment type="caution">
    <text evidence="7">The sequence shown here is derived from an EMBL/GenBank/DDBJ whole genome shotgun (WGS) entry which is preliminary data.</text>
</comment>
<comment type="similarity">
    <text evidence="1">Belongs to the carbohydrate kinase PfkB family.</text>
</comment>
<sequence>MPPRAWLSRALNVEPSAGPQVAILEAASDAEAWKIEPMTQASPQIPQVLAMGEAMVEFNQSPDDARQYLQGFGGDTSNFAIAARRQGVRTGFVSAVGDDLFGRMLLDLWREEDVDTRYVRVDAQAPTGVYFVSHDENGHHFDYLRAGSAASRYRAQDLPRDTLAGASFLHLSGISLAISVSACDAAFDAMSKIRAAGGKVSFDTNLRLKLWPLARARATMREAFGLTDVCLPSWDDVTAVTGLDDRDAILDELLSHGVKVVALKLGREGCYVATPNERRIVAPYPVQALDATGAGDCFGGAFVARLALGDDPFAAARYANVCAALSTTGYGAVAPVPRAEQVLRTLAA</sequence>
<dbReference type="Pfam" id="PF00294">
    <property type="entry name" value="PfkB"/>
    <property type="match status" value="1"/>
</dbReference>
<evidence type="ECO:0000259" key="6">
    <source>
        <dbReference type="Pfam" id="PF00294"/>
    </source>
</evidence>
<accession>A0AAJ5D2X5</accession>
<name>A0AAJ5D2X5_PANPU</name>
<dbReference type="GO" id="GO:0016301">
    <property type="term" value="F:kinase activity"/>
    <property type="evidence" value="ECO:0007669"/>
    <property type="project" value="UniProtKB-KW"/>
</dbReference>
<evidence type="ECO:0000256" key="2">
    <source>
        <dbReference type="ARBA" id="ARBA00022679"/>
    </source>
</evidence>
<dbReference type="Gene3D" id="3.40.1190.20">
    <property type="match status" value="1"/>
</dbReference>
<evidence type="ECO:0000313" key="8">
    <source>
        <dbReference type="Proteomes" id="UP000254589"/>
    </source>
</evidence>
<organism evidence="7 8">
    <name type="scientific">Pandoraea pulmonicola</name>
    <dbReference type="NCBI Taxonomy" id="93221"/>
    <lineage>
        <taxon>Bacteria</taxon>
        <taxon>Pseudomonadati</taxon>
        <taxon>Pseudomonadota</taxon>
        <taxon>Betaproteobacteria</taxon>
        <taxon>Burkholderiales</taxon>
        <taxon>Burkholderiaceae</taxon>
        <taxon>Pandoraea</taxon>
    </lineage>
</organism>
<keyword evidence="3" id="KW-0547">Nucleotide-binding</keyword>
<dbReference type="InterPro" id="IPR029056">
    <property type="entry name" value="Ribokinase-like"/>
</dbReference>
<evidence type="ECO:0000256" key="3">
    <source>
        <dbReference type="ARBA" id="ARBA00022741"/>
    </source>
</evidence>
<gene>
    <name evidence="7" type="primary">ydjH</name>
    <name evidence="7" type="ORF">NCTC13159_04739</name>
</gene>
<dbReference type="InterPro" id="IPR050306">
    <property type="entry name" value="PfkB_Carbo_kinase"/>
</dbReference>
<dbReference type="SUPFAM" id="SSF53613">
    <property type="entry name" value="Ribokinase-like"/>
    <property type="match status" value="1"/>
</dbReference>
<dbReference type="InterPro" id="IPR011611">
    <property type="entry name" value="PfkB_dom"/>
</dbReference>
<dbReference type="GO" id="GO:0005524">
    <property type="term" value="F:ATP binding"/>
    <property type="evidence" value="ECO:0007669"/>
    <property type="project" value="UniProtKB-KW"/>
</dbReference>
<evidence type="ECO:0000256" key="4">
    <source>
        <dbReference type="ARBA" id="ARBA00022777"/>
    </source>
</evidence>